<protein>
    <recommendedName>
        <fullName evidence="4">Outer membrane protein beta-barrel domain-containing protein</fullName>
    </recommendedName>
</protein>
<gene>
    <name evidence="2" type="ORF">BSZ36_08540</name>
</gene>
<dbReference type="RefSeq" id="WP_094547872.1">
    <property type="nucleotide sequence ID" value="NZ_MQWB01000001.1"/>
</dbReference>
<reference evidence="2 3" key="1">
    <citation type="submission" date="2016-11" db="EMBL/GenBank/DDBJ databases">
        <title>Study of marine rhodopsin-containing bacteria.</title>
        <authorList>
            <person name="Yoshizawa S."/>
            <person name="Kumagai Y."/>
            <person name="Kogure K."/>
        </authorList>
    </citation>
    <scope>NUCLEOTIDE SEQUENCE [LARGE SCALE GENOMIC DNA]</scope>
    <source>
        <strain evidence="2 3">SG-29</strain>
    </source>
</reference>
<dbReference type="AlphaFoldDB" id="A0A259TZ28"/>
<accession>A0A259TZ28</accession>
<organism evidence="2 3">
    <name type="scientific">Rubricoccus marinus</name>
    <dbReference type="NCBI Taxonomy" id="716817"/>
    <lineage>
        <taxon>Bacteria</taxon>
        <taxon>Pseudomonadati</taxon>
        <taxon>Rhodothermota</taxon>
        <taxon>Rhodothermia</taxon>
        <taxon>Rhodothermales</taxon>
        <taxon>Rubricoccaceae</taxon>
        <taxon>Rubricoccus</taxon>
    </lineage>
</organism>
<evidence type="ECO:0008006" key="4">
    <source>
        <dbReference type="Google" id="ProtNLM"/>
    </source>
</evidence>
<proteinExistence type="predicted"/>
<dbReference type="Proteomes" id="UP000216446">
    <property type="component" value="Unassembled WGS sequence"/>
</dbReference>
<dbReference type="InParanoid" id="A0A259TZ28"/>
<dbReference type="OrthoDB" id="1494889at2"/>
<sequence>MRTAVLTTALGLALLVAAPASAQLQANVPGRQAPVEVIASPEAPTLSLAGLFNAQTLKLSQSYQYGYQTGAYGDLGLGTYTTSLQWQPSNRLAARVDVGLAHGAVGSLANAAGFSADNPAKIYLQNAELAYRPTENSMIRLQVRQTPYGSACTYGYQGGCSQGYGMYGQGFGLNASSGASGNLFFRDAADQ</sequence>
<evidence type="ECO:0000313" key="3">
    <source>
        <dbReference type="Proteomes" id="UP000216446"/>
    </source>
</evidence>
<evidence type="ECO:0000256" key="1">
    <source>
        <dbReference type="SAM" id="SignalP"/>
    </source>
</evidence>
<comment type="caution">
    <text evidence="2">The sequence shown here is derived from an EMBL/GenBank/DDBJ whole genome shotgun (WGS) entry which is preliminary data.</text>
</comment>
<dbReference type="EMBL" id="MQWB01000001">
    <property type="protein sequence ID" value="OZC03012.1"/>
    <property type="molecule type" value="Genomic_DNA"/>
</dbReference>
<feature type="chain" id="PRO_5013283124" description="Outer membrane protein beta-barrel domain-containing protein" evidence="1">
    <location>
        <begin position="23"/>
        <end position="191"/>
    </location>
</feature>
<keyword evidence="3" id="KW-1185">Reference proteome</keyword>
<feature type="signal peptide" evidence="1">
    <location>
        <begin position="1"/>
        <end position="22"/>
    </location>
</feature>
<name>A0A259TZ28_9BACT</name>
<keyword evidence="1" id="KW-0732">Signal</keyword>
<evidence type="ECO:0000313" key="2">
    <source>
        <dbReference type="EMBL" id="OZC03012.1"/>
    </source>
</evidence>